<dbReference type="Proteomes" id="UP000233469">
    <property type="component" value="Unassembled WGS sequence"/>
</dbReference>
<dbReference type="AlphaFoldDB" id="A0A2N1NLV2"/>
<feature type="transmembrane region" description="Helical" evidence="1">
    <location>
        <begin position="6"/>
        <end position="25"/>
    </location>
</feature>
<accession>A0A2N1NLV2</accession>
<evidence type="ECO:0000256" key="1">
    <source>
        <dbReference type="SAM" id="Phobius"/>
    </source>
</evidence>
<protein>
    <submittedName>
        <fullName evidence="2">Uncharacterized protein</fullName>
    </submittedName>
</protein>
<dbReference type="EMBL" id="LLXL01000278">
    <property type="protein sequence ID" value="PKK74866.1"/>
    <property type="molecule type" value="Genomic_DNA"/>
</dbReference>
<keyword evidence="1" id="KW-0472">Membrane</keyword>
<reference evidence="2 3" key="1">
    <citation type="submission" date="2016-04" db="EMBL/GenBank/DDBJ databases">
        <title>Genome analyses suggest a sexual origin of heterokaryosis in a supposedly ancient asexual fungus.</title>
        <authorList>
            <person name="Ropars J."/>
            <person name="Sedzielewska K."/>
            <person name="Noel J."/>
            <person name="Charron P."/>
            <person name="Farinelli L."/>
            <person name="Marton T."/>
            <person name="Kruger M."/>
            <person name="Pelin A."/>
            <person name="Brachmann A."/>
            <person name="Corradi N."/>
        </authorList>
    </citation>
    <scope>NUCLEOTIDE SEQUENCE [LARGE SCALE GENOMIC DNA]</scope>
    <source>
        <strain evidence="2 3">C2</strain>
    </source>
</reference>
<comment type="caution">
    <text evidence="2">The sequence shown here is derived from an EMBL/GenBank/DDBJ whole genome shotgun (WGS) entry which is preliminary data.</text>
</comment>
<evidence type="ECO:0000313" key="2">
    <source>
        <dbReference type="EMBL" id="PKK74866.1"/>
    </source>
</evidence>
<sequence>MDYFDRRSILIVIIVSTGTNWYFILHSTEGIYSIYCSLYDTITNLLEYYNITFSHRD</sequence>
<evidence type="ECO:0000313" key="3">
    <source>
        <dbReference type="Proteomes" id="UP000233469"/>
    </source>
</evidence>
<name>A0A2N1NLV2_9GLOM</name>
<gene>
    <name evidence="2" type="ORF">RhiirC2_774270</name>
</gene>
<keyword evidence="1" id="KW-1133">Transmembrane helix</keyword>
<proteinExistence type="predicted"/>
<keyword evidence="1" id="KW-0812">Transmembrane</keyword>
<organism evidence="2 3">
    <name type="scientific">Rhizophagus irregularis</name>
    <dbReference type="NCBI Taxonomy" id="588596"/>
    <lineage>
        <taxon>Eukaryota</taxon>
        <taxon>Fungi</taxon>
        <taxon>Fungi incertae sedis</taxon>
        <taxon>Mucoromycota</taxon>
        <taxon>Glomeromycotina</taxon>
        <taxon>Glomeromycetes</taxon>
        <taxon>Glomerales</taxon>
        <taxon>Glomeraceae</taxon>
        <taxon>Rhizophagus</taxon>
    </lineage>
</organism>
<reference evidence="2 3" key="2">
    <citation type="submission" date="2017-10" db="EMBL/GenBank/DDBJ databases">
        <title>Extensive intraspecific genome diversity in a model arbuscular mycorrhizal fungus.</title>
        <authorList>
            <person name="Chen E.C.H."/>
            <person name="Morin E."/>
            <person name="Baudet D."/>
            <person name="Noel J."/>
            <person name="Ndikumana S."/>
            <person name="Charron P."/>
            <person name="St-Onge C."/>
            <person name="Giorgi J."/>
            <person name="Grigoriev I.V."/>
            <person name="Roux C."/>
            <person name="Martin F.M."/>
            <person name="Corradi N."/>
        </authorList>
    </citation>
    <scope>NUCLEOTIDE SEQUENCE [LARGE SCALE GENOMIC DNA]</scope>
    <source>
        <strain evidence="2 3">C2</strain>
    </source>
</reference>